<reference evidence="3 4" key="1">
    <citation type="submission" date="2017-03" db="EMBL/GenBank/DDBJ databases">
        <title>Widespread Adenine N6-methylation of Active Genes in Fungi.</title>
        <authorList>
            <consortium name="DOE Joint Genome Institute"/>
            <person name="Mondo S.J."/>
            <person name="Dannebaum R.O."/>
            <person name="Kuo R.C."/>
            <person name="Louie K.B."/>
            <person name="Bewick A.J."/>
            <person name="Labutti K."/>
            <person name="Haridas S."/>
            <person name="Kuo A."/>
            <person name="Salamov A."/>
            <person name="Ahrendt S.R."/>
            <person name="Lau R."/>
            <person name="Bowen B.P."/>
            <person name="Lipzen A."/>
            <person name="Sullivan W."/>
            <person name="Andreopoulos W.B."/>
            <person name="Clum A."/>
            <person name="Lindquist E."/>
            <person name="Daum C."/>
            <person name="Northen T.R."/>
            <person name="Ramamoorthy G."/>
            <person name="Schmitz R.J."/>
            <person name="Gryganskyi A."/>
            <person name="Culley D."/>
            <person name="Magnuson J."/>
            <person name="James T.Y."/>
            <person name="O'Malley M.A."/>
            <person name="Stajich J.E."/>
            <person name="Spatafora J.W."/>
            <person name="Visel A."/>
            <person name="Grigoriev I.V."/>
        </authorList>
    </citation>
    <scope>NUCLEOTIDE SEQUENCE [LARGE SCALE GENOMIC DNA]</scope>
    <source>
        <strain evidence="3 4">NRRL Y-17943</strain>
    </source>
</reference>
<keyword evidence="2" id="KW-1133">Transmembrane helix</keyword>
<feature type="compositionally biased region" description="Basic and acidic residues" evidence="1">
    <location>
        <begin position="90"/>
        <end position="109"/>
    </location>
</feature>
<dbReference type="InParanoid" id="A0A1Y1U8K2"/>
<evidence type="ECO:0000313" key="3">
    <source>
        <dbReference type="EMBL" id="ORX33826.1"/>
    </source>
</evidence>
<keyword evidence="2" id="KW-0472">Membrane</keyword>
<proteinExistence type="predicted"/>
<organism evidence="3 4">
    <name type="scientific">Kockovaella imperatae</name>
    <dbReference type="NCBI Taxonomy" id="4999"/>
    <lineage>
        <taxon>Eukaryota</taxon>
        <taxon>Fungi</taxon>
        <taxon>Dikarya</taxon>
        <taxon>Basidiomycota</taxon>
        <taxon>Agaricomycotina</taxon>
        <taxon>Tremellomycetes</taxon>
        <taxon>Tremellales</taxon>
        <taxon>Cuniculitremaceae</taxon>
        <taxon>Kockovaella</taxon>
    </lineage>
</organism>
<gene>
    <name evidence="3" type="ORF">BD324DRAFT_638754</name>
</gene>
<feature type="compositionally biased region" description="Polar residues" evidence="1">
    <location>
        <begin position="75"/>
        <end position="89"/>
    </location>
</feature>
<evidence type="ECO:0000256" key="2">
    <source>
        <dbReference type="SAM" id="Phobius"/>
    </source>
</evidence>
<dbReference type="OrthoDB" id="2561529at2759"/>
<protein>
    <submittedName>
        <fullName evidence="3">Uncharacterized protein</fullName>
    </submittedName>
</protein>
<evidence type="ECO:0000313" key="4">
    <source>
        <dbReference type="Proteomes" id="UP000193218"/>
    </source>
</evidence>
<accession>A0A1Y1U8K2</accession>
<dbReference type="Proteomes" id="UP000193218">
    <property type="component" value="Unassembled WGS sequence"/>
</dbReference>
<comment type="caution">
    <text evidence="3">The sequence shown here is derived from an EMBL/GenBank/DDBJ whole genome shotgun (WGS) entry which is preliminary data.</text>
</comment>
<dbReference type="EMBL" id="NBSH01000017">
    <property type="protein sequence ID" value="ORX33826.1"/>
    <property type="molecule type" value="Genomic_DNA"/>
</dbReference>
<dbReference type="GeneID" id="33558962"/>
<keyword evidence="4" id="KW-1185">Reference proteome</keyword>
<evidence type="ECO:0000256" key="1">
    <source>
        <dbReference type="SAM" id="MobiDB-lite"/>
    </source>
</evidence>
<dbReference type="RefSeq" id="XP_021868125.1">
    <property type="nucleotide sequence ID" value="XM_022017153.1"/>
</dbReference>
<keyword evidence="2" id="KW-0812">Transmembrane</keyword>
<sequence>MANPRNIGAVLAAATGLGIGYYMIIPGIKESSQQISGHGPAPGPIEDGRSQAMKDGQIGSGSAMPRGPQREGGANFNNPLHPTVAGTTPESRRTGSADHNPTFRDDPNVHDGTSGGGVGLAEMRERKMKGQGLPSPQGGDTKPQAVNAVANEGEGGGVPKGKKWLGGW</sequence>
<name>A0A1Y1U8K2_9TREE</name>
<dbReference type="AlphaFoldDB" id="A0A1Y1U8K2"/>
<feature type="transmembrane region" description="Helical" evidence="2">
    <location>
        <begin position="6"/>
        <end position="25"/>
    </location>
</feature>
<feature type="region of interest" description="Disordered" evidence="1">
    <location>
        <begin position="32"/>
        <end position="144"/>
    </location>
</feature>